<protein>
    <recommendedName>
        <fullName evidence="5">Dynamin family protein</fullName>
    </recommendedName>
</protein>
<dbReference type="AlphaFoldDB" id="A0A377PVH6"/>
<reference evidence="1 4" key="2">
    <citation type="submission" date="2018-06" db="EMBL/GenBank/DDBJ databases">
        <authorList>
            <consortium name="Pathogen Informatics"/>
            <person name="Doyle S."/>
        </authorList>
    </citation>
    <scope>NUCLEOTIDE SEQUENCE [LARGE SCALE GENOMIC DNA]</scope>
    <source>
        <strain evidence="1 4">NCTC12714</strain>
    </source>
</reference>
<dbReference type="Proteomes" id="UP000029922">
    <property type="component" value="Unassembled WGS sequence"/>
</dbReference>
<dbReference type="RefSeq" id="WP_034558557.1">
    <property type="nucleotide sequence ID" value="NZ_FZML01000009.1"/>
</dbReference>
<dbReference type="OrthoDB" id="5313717at2"/>
<organism evidence="1 4">
    <name type="scientific">Helicobacter muridarum</name>
    <dbReference type="NCBI Taxonomy" id="216"/>
    <lineage>
        <taxon>Bacteria</taxon>
        <taxon>Pseudomonadati</taxon>
        <taxon>Campylobacterota</taxon>
        <taxon>Epsilonproteobacteria</taxon>
        <taxon>Campylobacterales</taxon>
        <taxon>Helicobacteraceae</taxon>
        <taxon>Helicobacter</taxon>
    </lineage>
</organism>
<accession>A0A377PVH6</accession>
<sequence>MKKHSTQEVAQKMEILHRFLPIQRISPNNKLQTFFNLIYSKEAPEFILRNEPKELLATHYENPTDIHEVYAIILALNNNNLDLFLKIASFRNICKIFCENIDLLPNKHYGIYLQCLQASILYYIDTKTSKQIIKDIKLLREGGIISFHDEKCIQAAINSENTRKLSKSNKNAPSQMILSFSQLNANHTLLKEQLLAISKARKILQKTSWTKCLTFLCDENFLKKVIIIGDKSAGKSTLISTMLYDSDNKIDNKPLEAIAPILYQYGKGDSKIEYLNTKEMKAFSSLSINNVFANNEAQPQLDKSIQKIKKSKIYEDIYQTGIIKQVKNISICHDSDILKYMQFINTPSLIPNAFRHLQIYEYLTTSNIACYIINTEELLNSNTNKHYEYIASVSFRLLTQDNISYVYLICSQVDKINLTIKKRQTIHNKLLNLIEQRLDKIKQKQEILHKLHFHYVTPASAYNMRKQNTITSESGFDMQSSGVLELERQIFAHIFESPIKHIYVEILSNIIKLCQSDYIQGLEIAESSIDIKECSLEQDSESLDYKNTDSKNDEQKKDVHIDSKEIDKESKNTIKEKSAKLSLISSLLINNKQDRLSSQDRQEIISMLNKIKQNANLIADKLPAKYSSFYVSFKNLRDNLYSQFIQSLNYEMQKRTNFSIKRLKHSTIDSIIIGLQGLSEILQSHFIAHNELNSIASCLDSKNPNSLVRFTKTNEHKEILDILFKRFDSIIRDGYSTDSNNIITEHLSYKLDIVLPDNTKKGAISEESIIKPLKASFEYYFFLLERNIEKLFNTRIALFSEFMQCATMIIESSFINYYDDAYINDKDECTWILKNLVSK</sequence>
<dbReference type="EMBL" id="UGJE01000002">
    <property type="protein sequence ID" value="STQ86978.1"/>
    <property type="molecule type" value="Genomic_DNA"/>
</dbReference>
<dbReference type="Proteomes" id="UP000255139">
    <property type="component" value="Unassembled WGS sequence"/>
</dbReference>
<dbReference type="Gene3D" id="3.40.50.300">
    <property type="entry name" value="P-loop containing nucleotide triphosphate hydrolases"/>
    <property type="match status" value="1"/>
</dbReference>
<name>A0A377PVH6_9HELI</name>
<gene>
    <name evidence="2" type="ORF">LS73_006875</name>
    <name evidence="1" type="ORF">NCTC12714_01789</name>
</gene>
<reference evidence="2 3" key="1">
    <citation type="journal article" date="2014" name="Genome Announc.">
        <title>Draft genome sequences of eight enterohepatic helicobacter species isolated from both laboratory and wild rodents.</title>
        <authorList>
            <person name="Sheh A."/>
            <person name="Shen Z."/>
            <person name="Fox J.G."/>
        </authorList>
    </citation>
    <scope>NUCLEOTIDE SEQUENCE [LARGE SCALE GENOMIC DNA]</scope>
    <source>
        <strain evidence="2 3">ST1</strain>
    </source>
</reference>
<dbReference type="EMBL" id="JRPD02000015">
    <property type="protein sequence ID" value="TLD99788.1"/>
    <property type="molecule type" value="Genomic_DNA"/>
</dbReference>
<dbReference type="InterPro" id="IPR027417">
    <property type="entry name" value="P-loop_NTPase"/>
</dbReference>
<evidence type="ECO:0000313" key="1">
    <source>
        <dbReference type="EMBL" id="STQ86978.1"/>
    </source>
</evidence>
<evidence type="ECO:0008006" key="5">
    <source>
        <dbReference type="Google" id="ProtNLM"/>
    </source>
</evidence>
<proteinExistence type="predicted"/>
<evidence type="ECO:0000313" key="2">
    <source>
        <dbReference type="EMBL" id="TLD99788.1"/>
    </source>
</evidence>
<evidence type="ECO:0000313" key="4">
    <source>
        <dbReference type="Proteomes" id="UP000255139"/>
    </source>
</evidence>
<keyword evidence="4" id="KW-1185">Reference proteome</keyword>
<dbReference type="SUPFAM" id="SSF52540">
    <property type="entry name" value="P-loop containing nucleoside triphosphate hydrolases"/>
    <property type="match status" value="1"/>
</dbReference>
<evidence type="ECO:0000313" key="3">
    <source>
        <dbReference type="Proteomes" id="UP000029922"/>
    </source>
</evidence>